<keyword evidence="3" id="KW-1185">Reference proteome</keyword>
<evidence type="ECO:0000313" key="3">
    <source>
        <dbReference type="Proteomes" id="UP001501570"/>
    </source>
</evidence>
<accession>A0ABP9RH00</accession>
<reference evidence="3" key="1">
    <citation type="journal article" date="2019" name="Int. J. Syst. Evol. Microbiol.">
        <title>The Global Catalogue of Microorganisms (GCM) 10K type strain sequencing project: providing services to taxonomists for standard genome sequencing and annotation.</title>
        <authorList>
            <consortium name="The Broad Institute Genomics Platform"/>
            <consortium name="The Broad Institute Genome Sequencing Center for Infectious Disease"/>
            <person name="Wu L."/>
            <person name="Ma J."/>
        </authorList>
    </citation>
    <scope>NUCLEOTIDE SEQUENCE [LARGE SCALE GENOMIC DNA]</scope>
    <source>
        <strain evidence="3">JCM 18304</strain>
    </source>
</reference>
<proteinExistence type="predicted"/>
<evidence type="ECO:0000313" key="2">
    <source>
        <dbReference type="EMBL" id="GAA5177586.1"/>
    </source>
</evidence>
<name>A0ABP9RH00_9ACTN</name>
<gene>
    <name evidence="2" type="ORF">GCM10023322_02600</name>
</gene>
<evidence type="ECO:0000256" key="1">
    <source>
        <dbReference type="SAM" id="MobiDB-lite"/>
    </source>
</evidence>
<dbReference type="Proteomes" id="UP001501570">
    <property type="component" value="Unassembled WGS sequence"/>
</dbReference>
<feature type="compositionally biased region" description="Low complexity" evidence="1">
    <location>
        <begin position="39"/>
        <end position="48"/>
    </location>
</feature>
<dbReference type="EMBL" id="BAABJQ010000001">
    <property type="protein sequence ID" value="GAA5177586.1"/>
    <property type="molecule type" value="Genomic_DNA"/>
</dbReference>
<organism evidence="2 3">
    <name type="scientific">Rugosimonospora acidiphila</name>
    <dbReference type="NCBI Taxonomy" id="556531"/>
    <lineage>
        <taxon>Bacteria</taxon>
        <taxon>Bacillati</taxon>
        <taxon>Actinomycetota</taxon>
        <taxon>Actinomycetes</taxon>
        <taxon>Micromonosporales</taxon>
        <taxon>Micromonosporaceae</taxon>
        <taxon>Rugosimonospora</taxon>
    </lineage>
</organism>
<comment type="caution">
    <text evidence="2">The sequence shown here is derived from an EMBL/GenBank/DDBJ whole genome shotgun (WGS) entry which is preliminary data.</text>
</comment>
<sequence>MGLGVSPYTGNRPRRAYGRLSDRACTANRVDRAGPSGQARAATNATDANRYRLEPGPTARRPLESVKRGSRLRLPTERLS</sequence>
<feature type="region of interest" description="Disordered" evidence="1">
    <location>
        <begin position="1"/>
        <end position="80"/>
    </location>
</feature>
<protein>
    <submittedName>
        <fullName evidence="2">Uncharacterized protein</fullName>
    </submittedName>
</protein>